<dbReference type="AlphaFoldDB" id="A0A0M3I0Z0"/>
<dbReference type="Gene3D" id="3.60.10.10">
    <property type="entry name" value="Endonuclease/exonuclease/phosphatase"/>
    <property type="match status" value="1"/>
</dbReference>
<dbReference type="GO" id="GO:0000288">
    <property type="term" value="P:nuclear-transcribed mRNA catabolic process, deadenylation-dependent decay"/>
    <property type="evidence" value="ECO:0007669"/>
    <property type="project" value="TreeGrafter"/>
</dbReference>
<organism evidence="2 3">
    <name type="scientific">Ascaris lumbricoides</name>
    <name type="common">Giant roundworm</name>
    <dbReference type="NCBI Taxonomy" id="6252"/>
    <lineage>
        <taxon>Eukaryota</taxon>
        <taxon>Metazoa</taxon>
        <taxon>Ecdysozoa</taxon>
        <taxon>Nematoda</taxon>
        <taxon>Chromadorea</taxon>
        <taxon>Rhabditida</taxon>
        <taxon>Spirurina</taxon>
        <taxon>Ascaridomorpha</taxon>
        <taxon>Ascaridoidea</taxon>
        <taxon>Ascarididae</taxon>
        <taxon>Ascaris</taxon>
    </lineage>
</organism>
<reference evidence="3" key="1">
    <citation type="submission" date="2017-02" db="UniProtKB">
        <authorList>
            <consortium name="WormBaseParasite"/>
        </authorList>
    </citation>
    <scope>IDENTIFICATION</scope>
</reference>
<dbReference type="InterPro" id="IPR005135">
    <property type="entry name" value="Endo/exonuclease/phosphatase"/>
</dbReference>
<accession>A0A0M3I0Z0</accession>
<dbReference type="SUPFAM" id="SSF56219">
    <property type="entry name" value="DNase I-like"/>
    <property type="match status" value="1"/>
</dbReference>
<dbReference type="PANTHER" id="PTHR12121:SF37">
    <property type="entry name" value="2',5'-PHOSPHODIESTERASE 12"/>
    <property type="match status" value="1"/>
</dbReference>
<protein>
    <submittedName>
        <fullName evidence="3">Endo/exonuclease/phosphatase domain-containing protein</fullName>
    </submittedName>
</protein>
<dbReference type="Proteomes" id="UP000036681">
    <property type="component" value="Unplaced"/>
</dbReference>
<dbReference type="Pfam" id="PF03372">
    <property type="entry name" value="Exo_endo_phos"/>
    <property type="match status" value="1"/>
</dbReference>
<evidence type="ECO:0000313" key="2">
    <source>
        <dbReference type="Proteomes" id="UP000036681"/>
    </source>
</evidence>
<name>A0A0M3I0Z0_ASCLU</name>
<dbReference type="InterPro" id="IPR036691">
    <property type="entry name" value="Endo/exonu/phosph_ase_sf"/>
</dbReference>
<dbReference type="PANTHER" id="PTHR12121">
    <property type="entry name" value="CARBON CATABOLITE REPRESSOR PROTEIN 4"/>
    <property type="match status" value="1"/>
</dbReference>
<feature type="domain" description="Endonuclease/exonuclease/phosphatase" evidence="1">
    <location>
        <begin position="369"/>
        <end position="658"/>
    </location>
</feature>
<keyword evidence="2" id="KW-1185">Reference proteome</keyword>
<dbReference type="GO" id="GO:0005739">
    <property type="term" value="C:mitochondrion"/>
    <property type="evidence" value="ECO:0007669"/>
    <property type="project" value="TreeGrafter"/>
</dbReference>
<dbReference type="WBParaSite" id="ALUE_0000987301-mRNA-1">
    <property type="protein sequence ID" value="ALUE_0000987301-mRNA-1"/>
    <property type="gene ID" value="ALUE_0000987301"/>
</dbReference>
<evidence type="ECO:0000313" key="3">
    <source>
        <dbReference type="WBParaSite" id="ALUE_0000987301-mRNA-1"/>
    </source>
</evidence>
<dbReference type="InterPro" id="IPR050410">
    <property type="entry name" value="CCR4/nocturin_mRNA_transcr"/>
</dbReference>
<sequence>MSVLNRFSKLANRPLVSAFALTCGVHSTSVEPAEQSVTSNTTAEMSRGNDMLTRSSMKLPDSTVFLWHDAPVKNKRVDNGGTELSTSVGRIPLDISILLTYEEAGEPSPSVVAMRRPSDDKCVNTLQRLRIKLSYGSKKKRKGAVINDADLVPLEVMGVDNSKLHLWTNEDVFYNNEVSSLQIGTKPYRLVRDAVDCSSLAIALKPIVGCPLMASYDMRSGPEISSEPTFHWYVGPQSLSAVQPTEVNDTDGNRSFVLNGWQWRHKGRTFIPEERDIGKRVCVLIDLGPDTIRRCAISTELINDRPGEPYLFERRQSDYCTDWQKDGFRVMSYNILAALYLNLEQGQEDLFFPYCPKEYQEYIYRYPVLMREIPGYKADLVFLQEVDDRFQMRYLPALMREHGYEVCFKRKAVAVNEGLMICFRIKHFRLLEIYDMWLTDLLDLQTFPENEDVVRLLERDEETKTRFTTRPTVIQLISLETQSASGEEAIVLAANTHLHFDPRHEHIKTLQSVLCARYIARISAKLCDQRPRARLYRLFAGDFNSTPSGGVYELLSQGVISEEHECWKSSETMGRVRMGTAFKKDGENITFWSLANDPEVTNYTRFTREDGTEGGFEGCLDYLWGSDNIRVNFVIPMPSDKLVLKHTALPSKIAPSDHMPIMCNVVFD</sequence>
<evidence type="ECO:0000259" key="1">
    <source>
        <dbReference type="Pfam" id="PF03372"/>
    </source>
</evidence>
<proteinExistence type="predicted"/>
<dbReference type="GO" id="GO:0000175">
    <property type="term" value="F:3'-5'-RNA exonuclease activity"/>
    <property type="evidence" value="ECO:0007669"/>
    <property type="project" value="TreeGrafter"/>
</dbReference>